<dbReference type="GO" id="GO:0005634">
    <property type="term" value="C:nucleus"/>
    <property type="evidence" value="ECO:0007669"/>
    <property type="project" value="TreeGrafter"/>
</dbReference>
<sequence>MSVLGIDIGNDNSVVAAINKGAINIVRNDVSERLTPTMVAFTEKERLIGDNALSKVKSNFKNTCRNIKNLIGKLGTQAEEDDIELSESFGNIVPCEHNYLGYEVDYKNEKVEISAVRVLSALLFFLIKLAERYLGKECNEVVLSYPPTFTNSQKECLMAATKIINVNALRIISDNTAVALDYGMYRMKEFKNDVGSVVVFVNIGYANTCVCVARFFSNKCEILSDVADTNLGGRNIDNELIKYINNVFINSHKMNPLYKVRSTDLCEMGTGKLNPYFVTSNNETSPINNKIRVKLQDVAVKTKKILSANNETSIHVECLYEDLDCQGFISRDNFEELCAPFFLSKLKSLLNKAMQVSKLNISDVQSIEILGGSTRIPFIQKFLQQYFDKPLSKTLIADESVARGCVLSGAMVSKHYKVKEYECIEKVTHPISVEWHNVNDPSKSNVEKLYDTDSLKKKVKKVVIPEKGQIKVTAYYEDSPDLPPHCIKELGSCLIKVNDKNDKIVESHVLTTFSESDTFTFLGAQSVSKTVIKSKDDKKKSEEKKDIQKGDASGGAECADGSNEGESDVKDKKTNEDESNEGKENNMDGQTPNGNATLSHQSGNKAELKKGEEGKIQTCYTTLPIEVIGAPGSYSTKDIYNFSEAEINMQHSDLQEAERLKNINELETIIYETRNRLNGMYKDFVMDEERDSILLALDDCENWIYDNIDENKNAFIKKKEQIRDRVKDIIYKYDTYTAKQNNLGNILNHLKNIIAQCEKRPSEESQKIISRTTNLLDNINAMQEKEMKQPLYEAPLYTLKDIENEFNEVTQMAQKHFSKLEAEELAKQKEKEKQEKMEKEKMEKEKKKHQQADKNEADDNGDKDNSKDAKETDETDNSTNKDNAGSAEEKDI</sequence>
<name>A0A0D9QQK5_PLAFR</name>
<evidence type="ECO:0000256" key="2">
    <source>
        <dbReference type="ARBA" id="ARBA00022840"/>
    </source>
</evidence>
<dbReference type="InterPro" id="IPR013126">
    <property type="entry name" value="Hsp_70_fam"/>
</dbReference>
<keyword evidence="2" id="KW-0067">ATP-binding</keyword>
<evidence type="ECO:0000313" key="5">
    <source>
        <dbReference type="Proteomes" id="UP000054561"/>
    </source>
</evidence>
<keyword evidence="1" id="KW-0547">Nucleotide-binding</keyword>
<dbReference type="EMBL" id="KQ001652">
    <property type="protein sequence ID" value="KJP89344.1"/>
    <property type="molecule type" value="Genomic_DNA"/>
</dbReference>
<organism evidence="4 5">
    <name type="scientific">Plasmodium fragile</name>
    <dbReference type="NCBI Taxonomy" id="5857"/>
    <lineage>
        <taxon>Eukaryota</taxon>
        <taxon>Sar</taxon>
        <taxon>Alveolata</taxon>
        <taxon>Apicomplexa</taxon>
        <taxon>Aconoidasida</taxon>
        <taxon>Haemosporida</taxon>
        <taxon>Plasmodiidae</taxon>
        <taxon>Plasmodium</taxon>
        <taxon>Plasmodium (Plasmodium)</taxon>
    </lineage>
</organism>
<accession>A0A0D9QQK5</accession>
<feature type="region of interest" description="Disordered" evidence="3">
    <location>
        <begin position="532"/>
        <end position="611"/>
    </location>
</feature>
<dbReference type="SUPFAM" id="SSF100934">
    <property type="entry name" value="Heat shock protein 70kD (HSP70), C-terminal subdomain"/>
    <property type="match status" value="1"/>
</dbReference>
<gene>
    <name evidence="4" type="ORF">AK88_01010</name>
</gene>
<dbReference type="PANTHER" id="PTHR45639">
    <property type="entry name" value="HSC70CB, ISOFORM G-RELATED"/>
    <property type="match status" value="1"/>
</dbReference>
<dbReference type="GO" id="GO:0140662">
    <property type="term" value="F:ATP-dependent protein folding chaperone"/>
    <property type="evidence" value="ECO:0007669"/>
    <property type="project" value="InterPro"/>
</dbReference>
<dbReference type="Pfam" id="PF00012">
    <property type="entry name" value="HSP70"/>
    <property type="match status" value="2"/>
</dbReference>
<dbReference type="Gene3D" id="3.30.30.30">
    <property type="match status" value="1"/>
</dbReference>
<dbReference type="InterPro" id="IPR043129">
    <property type="entry name" value="ATPase_NBD"/>
</dbReference>
<dbReference type="Proteomes" id="UP000054561">
    <property type="component" value="Unassembled WGS sequence"/>
</dbReference>
<dbReference type="GO" id="GO:0005829">
    <property type="term" value="C:cytosol"/>
    <property type="evidence" value="ECO:0007669"/>
    <property type="project" value="TreeGrafter"/>
</dbReference>
<evidence type="ECO:0000256" key="1">
    <source>
        <dbReference type="ARBA" id="ARBA00022741"/>
    </source>
</evidence>
<feature type="compositionally biased region" description="Basic and acidic residues" evidence="3">
    <location>
        <begin position="826"/>
        <end position="872"/>
    </location>
</feature>
<dbReference type="GO" id="GO:0005524">
    <property type="term" value="F:ATP binding"/>
    <property type="evidence" value="ECO:0007669"/>
    <property type="project" value="UniProtKB-KW"/>
</dbReference>
<protein>
    <recommendedName>
        <fullName evidence="6">Cloroquine resistance associated protein Cg4</fullName>
    </recommendedName>
</protein>
<evidence type="ECO:0008006" key="6">
    <source>
        <dbReference type="Google" id="ProtNLM"/>
    </source>
</evidence>
<keyword evidence="5" id="KW-1185">Reference proteome</keyword>
<dbReference type="OMA" id="KEYECIE"/>
<dbReference type="InterPro" id="IPR029048">
    <property type="entry name" value="HSP70_C_sf"/>
</dbReference>
<dbReference type="PROSITE" id="PS01036">
    <property type="entry name" value="HSP70_3"/>
    <property type="match status" value="1"/>
</dbReference>
<dbReference type="InterPro" id="IPR018181">
    <property type="entry name" value="Heat_shock_70_CS"/>
</dbReference>
<reference evidence="4 5" key="1">
    <citation type="submission" date="2014-03" db="EMBL/GenBank/DDBJ databases">
        <title>The Genome Sequence of Plasmodium fragile nilgiri.</title>
        <authorList>
            <consortium name="The Broad Institute Genomics Platform"/>
            <consortium name="The Broad Institute Genome Sequencing Center for Infectious Disease"/>
            <person name="Neafsey D."/>
            <person name="Duraisingh M."/>
            <person name="Young S.K."/>
            <person name="Zeng Q."/>
            <person name="Gargeya S."/>
            <person name="Abouelleil A."/>
            <person name="Alvarado L."/>
            <person name="Chapman S.B."/>
            <person name="Gainer-Dewar J."/>
            <person name="Goldberg J."/>
            <person name="Griggs A."/>
            <person name="Gujja S."/>
            <person name="Hansen M."/>
            <person name="Howarth C."/>
            <person name="Imamovic A."/>
            <person name="Larimer J."/>
            <person name="Pearson M."/>
            <person name="Poon T.W."/>
            <person name="Priest M."/>
            <person name="Roberts A."/>
            <person name="Saif S."/>
            <person name="Shea T."/>
            <person name="Sykes S."/>
            <person name="Wortman J."/>
            <person name="Nusbaum C."/>
            <person name="Birren B."/>
        </authorList>
    </citation>
    <scope>NUCLEOTIDE SEQUENCE [LARGE SCALE GENOMIC DNA]</scope>
    <source>
        <strain evidence="5">nilgiri</strain>
    </source>
</reference>
<dbReference type="OrthoDB" id="434160at2759"/>
<feature type="compositionally biased region" description="Basic and acidic residues" evidence="3">
    <location>
        <begin position="567"/>
        <end position="586"/>
    </location>
</feature>
<dbReference type="InterPro" id="IPR029047">
    <property type="entry name" value="HSP70_peptide-bd_sf"/>
</dbReference>
<evidence type="ECO:0000256" key="3">
    <source>
        <dbReference type="SAM" id="MobiDB-lite"/>
    </source>
</evidence>
<dbReference type="PANTHER" id="PTHR45639:SF4">
    <property type="entry name" value="HSC70CB, ISOFORM G"/>
    <property type="match status" value="1"/>
</dbReference>
<dbReference type="CDD" id="cd11732">
    <property type="entry name" value="ASKHA_NBD_HSP70_HSP105-110-like"/>
    <property type="match status" value="1"/>
</dbReference>
<dbReference type="Gene3D" id="3.30.420.40">
    <property type="match status" value="2"/>
</dbReference>
<dbReference type="Gene3D" id="2.60.34.10">
    <property type="entry name" value="Substrate Binding Domain Of DNAk, Chain A, domain 1"/>
    <property type="match status" value="1"/>
</dbReference>
<dbReference type="AlphaFoldDB" id="A0A0D9QQK5"/>
<dbReference type="PRINTS" id="PR00301">
    <property type="entry name" value="HEATSHOCK70"/>
</dbReference>
<dbReference type="VEuPathDB" id="PlasmoDB:AK88_01010"/>
<dbReference type="Gene3D" id="3.90.640.10">
    <property type="entry name" value="Actin, Chain A, domain 4"/>
    <property type="match status" value="1"/>
</dbReference>
<dbReference type="SUPFAM" id="SSF53067">
    <property type="entry name" value="Actin-like ATPase domain"/>
    <property type="match status" value="2"/>
</dbReference>
<feature type="compositionally biased region" description="Basic and acidic residues" evidence="3">
    <location>
        <begin position="533"/>
        <end position="549"/>
    </location>
</feature>
<proteinExistence type="predicted"/>
<dbReference type="Gene3D" id="1.20.1270.10">
    <property type="match status" value="1"/>
</dbReference>
<evidence type="ECO:0000313" key="4">
    <source>
        <dbReference type="EMBL" id="KJP89344.1"/>
    </source>
</evidence>
<feature type="compositionally biased region" description="Polar residues" evidence="3">
    <location>
        <begin position="587"/>
        <end position="604"/>
    </location>
</feature>
<feature type="region of interest" description="Disordered" evidence="3">
    <location>
        <begin position="826"/>
        <end position="892"/>
    </location>
</feature>
<dbReference type="RefSeq" id="XP_012334071.1">
    <property type="nucleotide sequence ID" value="XM_012478648.1"/>
</dbReference>
<dbReference type="GeneID" id="24266324"/>